<dbReference type="GO" id="GO:0006952">
    <property type="term" value="P:defense response"/>
    <property type="evidence" value="ECO:0007669"/>
    <property type="project" value="UniProtKB-KW"/>
</dbReference>
<evidence type="ECO:0000313" key="7">
    <source>
        <dbReference type="EMBL" id="KAJ7960445.1"/>
    </source>
</evidence>
<reference evidence="7" key="1">
    <citation type="journal article" date="2023" name="Science">
        <title>Elucidation of the pathway for biosynthesis of saponin adjuvants from the soapbark tree.</title>
        <authorList>
            <person name="Reed J."/>
            <person name="Orme A."/>
            <person name="El-Demerdash A."/>
            <person name="Owen C."/>
            <person name="Martin L.B.B."/>
            <person name="Misra R.C."/>
            <person name="Kikuchi S."/>
            <person name="Rejzek M."/>
            <person name="Martin A.C."/>
            <person name="Harkess A."/>
            <person name="Leebens-Mack J."/>
            <person name="Louveau T."/>
            <person name="Stephenson M.J."/>
            <person name="Osbourn A."/>
        </authorList>
    </citation>
    <scope>NUCLEOTIDE SEQUENCE</scope>
    <source>
        <strain evidence="7">S10</strain>
    </source>
</reference>
<dbReference type="InterPro" id="IPR058546">
    <property type="entry name" value="RPS4B/Roq1-like_LRR"/>
</dbReference>
<dbReference type="InterPro" id="IPR042197">
    <property type="entry name" value="Apaf_helical"/>
</dbReference>
<keyword evidence="2" id="KW-0677">Repeat</keyword>
<feature type="compositionally biased region" description="Basic and acidic residues" evidence="5">
    <location>
        <begin position="1152"/>
        <end position="1172"/>
    </location>
</feature>
<dbReference type="InterPro" id="IPR032675">
    <property type="entry name" value="LRR_dom_sf"/>
</dbReference>
<dbReference type="SMART" id="SM00255">
    <property type="entry name" value="TIR"/>
    <property type="match status" value="1"/>
</dbReference>
<dbReference type="InterPro" id="IPR035897">
    <property type="entry name" value="Toll_tir_struct_dom_sf"/>
</dbReference>
<name>A0AAD7LP68_QUISA</name>
<dbReference type="InterPro" id="IPR003593">
    <property type="entry name" value="AAA+_ATPase"/>
</dbReference>
<dbReference type="InterPro" id="IPR011993">
    <property type="entry name" value="PH-like_dom_sf"/>
</dbReference>
<dbReference type="Pfam" id="PF23286">
    <property type="entry name" value="LRR_13"/>
    <property type="match status" value="1"/>
</dbReference>
<dbReference type="Proteomes" id="UP001163823">
    <property type="component" value="Chromosome 8"/>
</dbReference>
<dbReference type="SUPFAM" id="SSF52200">
    <property type="entry name" value="Toll/Interleukin receptor TIR domain"/>
    <property type="match status" value="1"/>
</dbReference>
<dbReference type="FunFam" id="3.40.50.10140:FF:000007">
    <property type="entry name" value="Disease resistance protein (TIR-NBS-LRR class)"/>
    <property type="match status" value="1"/>
</dbReference>
<evidence type="ECO:0000313" key="8">
    <source>
        <dbReference type="Proteomes" id="UP001163823"/>
    </source>
</evidence>
<evidence type="ECO:0000256" key="2">
    <source>
        <dbReference type="ARBA" id="ARBA00022737"/>
    </source>
</evidence>
<feature type="region of interest" description="Disordered" evidence="5">
    <location>
        <begin position="1150"/>
        <end position="1173"/>
    </location>
</feature>
<dbReference type="Pfam" id="PF01582">
    <property type="entry name" value="TIR"/>
    <property type="match status" value="1"/>
</dbReference>
<keyword evidence="3" id="KW-0611">Plant defense</keyword>
<dbReference type="InterPro" id="IPR044974">
    <property type="entry name" value="Disease_R_plants"/>
</dbReference>
<dbReference type="InterPro" id="IPR004182">
    <property type="entry name" value="GRAM"/>
</dbReference>
<dbReference type="EMBL" id="JARAOO010000008">
    <property type="protein sequence ID" value="KAJ7960445.1"/>
    <property type="molecule type" value="Genomic_DNA"/>
</dbReference>
<feature type="domain" description="TIR" evidence="6">
    <location>
        <begin position="16"/>
        <end position="182"/>
    </location>
</feature>
<dbReference type="SMART" id="SM00382">
    <property type="entry name" value="AAA"/>
    <property type="match status" value="1"/>
</dbReference>
<dbReference type="Gene3D" id="3.40.50.300">
    <property type="entry name" value="P-loop containing nucleotide triphosphate hydrolases"/>
    <property type="match status" value="1"/>
</dbReference>
<dbReference type="InterPro" id="IPR001611">
    <property type="entry name" value="Leu-rich_rpt"/>
</dbReference>
<keyword evidence="8" id="KW-1185">Reference proteome</keyword>
<dbReference type="Pfam" id="PF00931">
    <property type="entry name" value="NB-ARC"/>
    <property type="match status" value="1"/>
</dbReference>
<dbReference type="PANTHER" id="PTHR11017">
    <property type="entry name" value="LEUCINE-RICH REPEAT-CONTAINING PROTEIN"/>
    <property type="match status" value="1"/>
</dbReference>
<dbReference type="Pfam" id="PF02893">
    <property type="entry name" value="GRAM"/>
    <property type="match status" value="1"/>
</dbReference>
<keyword evidence="1" id="KW-0433">Leucine-rich repeat</keyword>
<sequence>MTEAMDSSSSSTKSNWTYDVFLSFRGEDTRTGFTGSLAYELRRKGINTFIDDKKLERGEEISSSLVKAIEESRIAIIILSENYANSSWCLDELLKILECKKKKGQIIQPVFYKVDISEVRHQRGSFGKAMVAHEEKYKNDMEKVQKWKSALKEVANTSGLHIKDRYDVEYIEDIIKEVSKKLNRTLLHVADHPIGLESRISKIKSLLEDDESSDDVRMVGIHGLGGMGKSTIVRAVYNLLSDQFKCKSFLANIRENSTNKQGLANVQQTLLSDMLGDENNQGDVDRGITIMETRLCNKKVLLILDDVDKLDQLEKLVGRRDWFGSGSSIIITTRDKHLLARHGVENTYELKELEDHEALELFSWNAFKKSTPKEGFMDISKRAVRYSQNLPLALEIIGSDLFDKSIDEWKSTLDKYKKIPNNEILSVLRISYDNLGYNEKQVFLDIACFLKGFNSEVCKQILHACDFHPTSSVRILIDKSLIKIKEDKLWMHDLTQELGREIIRQESPSEPGKRSRVWFHKDALQVLMKNKGTEKIEGILLSLPEAQKVQWNGDALKKMTNLRIIMFENAYFSEGPKHIPNSLRVLDWSGYPSPSLPLDFYPENLVILNLPNSRLTLTKQLNVNLPNNPLPFKFPPFKFPKSRLPFKLPNNHLPLSKTFSFKKHNQMIYMNFKKCASLKKVPDLSGIPNLRELNLNGCWELEEIHDSVGFLDRLVKLSAKGCYNLEKFPSRIILKSLEYLNLRGCSKLKKFPDVPEKMEKIIKIDVGETAIEELSYTFGNLVGLVTLCLSKCKKLSSLSISFLELGNLKELDMEYCLKLEECLKFFDITVPSKLDLVSLCVDGCDLSDEGLHIILTCFPKLTNLSLSRNKFESLPKITQELVYLENLVLNGCENLKQVLGIPPQLKYICALHCNQMTPQSSNILLSQGQHEIPNLNVFVPGTEIPEWLDHCSQGASMSFWVRNKFPVIAVCMVCAEFNHYIQFQLCLLINSIQVYVHQSYVSLYQDHVNLFDLRTLMSSQQWLELNTYLQHGQWNLVQISLAIGAVKWCGVHVYKKESNIKNVAFTSSLDPIPPSDDTKKTVAESMDTLLMSGTTDVHQDSTLLKDGCHKEDTDDKGKDTLVYTNNEIQPYIYSKIWSRGISSNTDRAVNSIREDESSNNDNDKKEENEWNKKSRRQKIITLAQRMQNHVELRAKSVKTVMSTVSMGTQIFLIGGTANLFKIYFGIQEGEELLNASQCYLIKTSSPTPGLLFISNKRVVFLPENREYQVLLPKEMVKTVKQEKNLNKPVQRYIDIIFENDHKYRFFGFLFYEMAFKHLQKALSKEGSSEERKLMIDS</sequence>
<proteinExistence type="predicted"/>
<dbReference type="SUPFAM" id="SSF46785">
    <property type="entry name" value="Winged helix' DNA-binding domain"/>
    <property type="match status" value="1"/>
</dbReference>
<dbReference type="Gene3D" id="3.40.50.10140">
    <property type="entry name" value="Toll/interleukin-1 receptor homology (TIR) domain"/>
    <property type="match status" value="1"/>
</dbReference>
<dbReference type="KEGG" id="qsa:O6P43_020885"/>
<accession>A0AAD7LP68</accession>
<dbReference type="InterPro" id="IPR002182">
    <property type="entry name" value="NB-ARC"/>
</dbReference>
<dbReference type="GO" id="GO:0007165">
    <property type="term" value="P:signal transduction"/>
    <property type="evidence" value="ECO:0007669"/>
    <property type="project" value="InterPro"/>
</dbReference>
<evidence type="ECO:0000256" key="3">
    <source>
        <dbReference type="ARBA" id="ARBA00022821"/>
    </source>
</evidence>
<evidence type="ECO:0000259" key="6">
    <source>
        <dbReference type="PROSITE" id="PS50104"/>
    </source>
</evidence>
<dbReference type="InterPro" id="IPR036390">
    <property type="entry name" value="WH_DNA-bd_sf"/>
</dbReference>
<protein>
    <submittedName>
        <fullName evidence="7">Disease resistance-like protein</fullName>
    </submittedName>
</protein>
<comment type="caution">
    <text evidence="7">The sequence shown here is derived from an EMBL/GenBank/DDBJ whole genome shotgun (WGS) entry which is preliminary data.</text>
</comment>
<evidence type="ECO:0000256" key="4">
    <source>
        <dbReference type="ARBA" id="ARBA00023027"/>
    </source>
</evidence>
<dbReference type="PRINTS" id="PR00364">
    <property type="entry name" value="DISEASERSIST"/>
</dbReference>
<dbReference type="PROSITE" id="PS50104">
    <property type="entry name" value="TIR"/>
    <property type="match status" value="1"/>
</dbReference>
<evidence type="ECO:0000256" key="1">
    <source>
        <dbReference type="ARBA" id="ARBA00022614"/>
    </source>
</evidence>
<dbReference type="GO" id="GO:0043531">
    <property type="term" value="F:ADP binding"/>
    <property type="evidence" value="ECO:0007669"/>
    <property type="project" value="InterPro"/>
</dbReference>
<evidence type="ECO:0000256" key="5">
    <source>
        <dbReference type="SAM" id="MobiDB-lite"/>
    </source>
</evidence>
<dbReference type="InterPro" id="IPR000157">
    <property type="entry name" value="TIR_dom"/>
</dbReference>
<organism evidence="7 8">
    <name type="scientific">Quillaja saponaria</name>
    <name type="common">Soap bark tree</name>
    <dbReference type="NCBI Taxonomy" id="32244"/>
    <lineage>
        <taxon>Eukaryota</taxon>
        <taxon>Viridiplantae</taxon>
        <taxon>Streptophyta</taxon>
        <taxon>Embryophyta</taxon>
        <taxon>Tracheophyta</taxon>
        <taxon>Spermatophyta</taxon>
        <taxon>Magnoliopsida</taxon>
        <taxon>eudicotyledons</taxon>
        <taxon>Gunneridae</taxon>
        <taxon>Pentapetalae</taxon>
        <taxon>rosids</taxon>
        <taxon>fabids</taxon>
        <taxon>Fabales</taxon>
        <taxon>Quillajaceae</taxon>
        <taxon>Quillaja</taxon>
    </lineage>
</organism>
<dbReference type="Gene3D" id="1.10.8.430">
    <property type="entry name" value="Helical domain of apoptotic protease-activating factors"/>
    <property type="match status" value="1"/>
</dbReference>
<dbReference type="PROSITE" id="PS51450">
    <property type="entry name" value="LRR"/>
    <property type="match status" value="1"/>
</dbReference>
<dbReference type="Gene3D" id="3.80.10.10">
    <property type="entry name" value="Ribonuclease Inhibitor"/>
    <property type="match status" value="2"/>
</dbReference>
<dbReference type="SUPFAM" id="SSF52058">
    <property type="entry name" value="L domain-like"/>
    <property type="match status" value="1"/>
</dbReference>
<dbReference type="SUPFAM" id="SSF52540">
    <property type="entry name" value="P-loop containing nucleoside triphosphate hydrolases"/>
    <property type="match status" value="1"/>
</dbReference>
<dbReference type="InterPro" id="IPR058192">
    <property type="entry name" value="WHD_ROQ1-like"/>
</dbReference>
<dbReference type="SMART" id="SM00568">
    <property type="entry name" value="GRAM"/>
    <property type="match status" value="1"/>
</dbReference>
<dbReference type="Pfam" id="PF23282">
    <property type="entry name" value="WHD_ROQ1"/>
    <property type="match status" value="1"/>
</dbReference>
<dbReference type="InterPro" id="IPR027417">
    <property type="entry name" value="P-loop_NTPase"/>
</dbReference>
<keyword evidence="4" id="KW-0520">NAD</keyword>
<dbReference type="PANTHER" id="PTHR11017:SF570">
    <property type="entry name" value="DISEASE RESISTANCE PROTEIN (TIR-NBS CLASS)-RELATED"/>
    <property type="match status" value="1"/>
</dbReference>
<dbReference type="Gene3D" id="2.30.29.30">
    <property type="entry name" value="Pleckstrin-homology domain (PH domain)/Phosphotyrosine-binding domain (PTB)"/>
    <property type="match status" value="1"/>
</dbReference>
<gene>
    <name evidence="7" type="ORF">O6P43_020885</name>
</gene>